<name>A0ABU2MEH4_9ACTN</name>
<keyword evidence="3" id="KW-0456">Lyase</keyword>
<gene>
    <name evidence="3" type="ORF">RM479_22005</name>
</gene>
<feature type="region of interest" description="Disordered" evidence="1">
    <location>
        <begin position="1"/>
        <end position="21"/>
    </location>
</feature>
<comment type="caution">
    <text evidence="3">The sequence shown here is derived from an EMBL/GenBank/DDBJ whole genome shotgun (WGS) entry which is preliminary data.</text>
</comment>
<evidence type="ECO:0000313" key="4">
    <source>
        <dbReference type="Proteomes" id="UP001183390"/>
    </source>
</evidence>
<evidence type="ECO:0000256" key="1">
    <source>
        <dbReference type="SAM" id="MobiDB-lite"/>
    </source>
</evidence>
<proteinExistence type="predicted"/>
<organism evidence="3 4">
    <name type="scientific">Nocardiopsis lambiniae</name>
    <dbReference type="NCBI Taxonomy" id="3075539"/>
    <lineage>
        <taxon>Bacteria</taxon>
        <taxon>Bacillati</taxon>
        <taxon>Actinomycetota</taxon>
        <taxon>Actinomycetes</taxon>
        <taxon>Streptosporangiales</taxon>
        <taxon>Nocardiopsidaceae</taxon>
        <taxon>Nocardiopsis</taxon>
    </lineage>
</organism>
<dbReference type="InterPro" id="IPR005130">
    <property type="entry name" value="Ser_deHydtase-like_asu"/>
</dbReference>
<dbReference type="GO" id="GO:0003941">
    <property type="term" value="F:L-serine ammonia-lyase activity"/>
    <property type="evidence" value="ECO:0007669"/>
    <property type="project" value="UniProtKB-EC"/>
</dbReference>
<evidence type="ECO:0000259" key="2">
    <source>
        <dbReference type="Pfam" id="PF03313"/>
    </source>
</evidence>
<accession>A0ABU2MEH4</accession>
<keyword evidence="4" id="KW-1185">Reference proteome</keyword>
<dbReference type="EMBL" id="JAVREP010000018">
    <property type="protein sequence ID" value="MDT0331097.1"/>
    <property type="molecule type" value="Genomic_DNA"/>
</dbReference>
<feature type="domain" description="Serine dehydratase-like alpha subunit" evidence="2">
    <location>
        <begin position="24"/>
        <end position="56"/>
    </location>
</feature>
<reference evidence="4" key="1">
    <citation type="submission" date="2023-07" db="EMBL/GenBank/DDBJ databases">
        <title>30 novel species of actinomycetes from the DSMZ collection.</title>
        <authorList>
            <person name="Nouioui I."/>
        </authorList>
    </citation>
    <scope>NUCLEOTIDE SEQUENCE [LARGE SCALE GENOMIC DNA]</scope>
    <source>
        <strain evidence="4">DSM 44743</strain>
    </source>
</reference>
<feature type="compositionally biased region" description="Polar residues" evidence="1">
    <location>
        <begin position="1"/>
        <end position="16"/>
    </location>
</feature>
<protein>
    <submittedName>
        <fullName evidence="3">L-serine ammonia-lyase, iron-sulfur-dependent, subunit alpha</fullName>
        <ecNumber evidence="3">4.3.1.17</ecNumber>
    </submittedName>
</protein>
<dbReference type="EC" id="4.3.1.17" evidence="3"/>
<sequence length="62" mass="6661">MLAPFQGTTHRQNTRGCPNAGRGCGSVSLDKVIKAIRDTGRDMHDKYKETGRGGLAANVIEC</sequence>
<evidence type="ECO:0000313" key="3">
    <source>
        <dbReference type="EMBL" id="MDT0331097.1"/>
    </source>
</evidence>
<dbReference type="Pfam" id="PF03313">
    <property type="entry name" value="SDH_alpha"/>
    <property type="match status" value="1"/>
</dbReference>
<dbReference type="Proteomes" id="UP001183390">
    <property type="component" value="Unassembled WGS sequence"/>
</dbReference>